<dbReference type="PANTHER" id="PTHR45785">
    <property type="entry name" value="COMPLEMENT FACTOR H-RELATED"/>
    <property type="match status" value="1"/>
</dbReference>
<feature type="non-terminal residue" evidence="8">
    <location>
        <position position="809"/>
    </location>
</feature>
<organism evidence="8 9">
    <name type="scientific">Stegodyphus mimosarum</name>
    <name type="common">African social velvet spider</name>
    <dbReference type="NCBI Taxonomy" id="407821"/>
    <lineage>
        <taxon>Eukaryota</taxon>
        <taxon>Metazoa</taxon>
        <taxon>Ecdysozoa</taxon>
        <taxon>Arthropoda</taxon>
        <taxon>Chelicerata</taxon>
        <taxon>Arachnida</taxon>
        <taxon>Araneae</taxon>
        <taxon>Araneomorphae</taxon>
        <taxon>Entelegynae</taxon>
        <taxon>Eresoidea</taxon>
        <taxon>Eresidae</taxon>
        <taxon>Stegodyphus</taxon>
    </lineage>
</organism>
<dbReference type="OMA" id="CEAPTIT"/>
<dbReference type="InterPro" id="IPR035976">
    <property type="entry name" value="Sushi/SCR/CCP_sf"/>
</dbReference>
<feature type="compositionally biased region" description="Low complexity" evidence="6">
    <location>
        <begin position="475"/>
        <end position="487"/>
    </location>
</feature>
<feature type="region of interest" description="Disordered" evidence="6">
    <location>
        <begin position="459"/>
        <end position="490"/>
    </location>
</feature>
<name>A0A087UDZ7_STEMI</name>
<feature type="domain" description="Sushi" evidence="7">
    <location>
        <begin position="490"/>
        <end position="549"/>
    </location>
</feature>
<dbReference type="InterPro" id="IPR051503">
    <property type="entry name" value="ComplSys_Reg/VirEntry_Med"/>
</dbReference>
<reference evidence="8 9" key="1">
    <citation type="submission" date="2013-11" db="EMBL/GenBank/DDBJ databases">
        <title>Genome sequencing of Stegodyphus mimosarum.</title>
        <authorList>
            <person name="Bechsgaard J."/>
        </authorList>
    </citation>
    <scope>NUCLEOTIDE SEQUENCE [LARGE SCALE GENOMIC DNA]</scope>
</reference>
<feature type="disulfide bond" evidence="5">
    <location>
        <begin position="520"/>
        <end position="547"/>
    </location>
</feature>
<evidence type="ECO:0000256" key="4">
    <source>
        <dbReference type="ARBA" id="ARBA00023157"/>
    </source>
</evidence>
<dbReference type="Pfam" id="PF00084">
    <property type="entry name" value="Sushi"/>
    <property type="match status" value="4"/>
</dbReference>
<evidence type="ECO:0000256" key="2">
    <source>
        <dbReference type="ARBA" id="ARBA00022659"/>
    </source>
</evidence>
<accession>A0A087UDZ7</accession>
<dbReference type="Gene3D" id="2.10.70.10">
    <property type="entry name" value="Complement Module, domain 1"/>
    <property type="match status" value="6"/>
</dbReference>
<sequence length="809" mass="88956">MPPCIRERCKEPPPPILNGHVVNFTGEHGSIARYECKEFYHLKQSRYTRVRCLFGKWEGRLPECKDSGTAYVEAGDTAASTSKPSVPRTVVVTEVPSTEPNLNFLKTTRQPTTSSSTNGNCEISTIRNGALTVRRLGPRYLTSNGWVRDDRYEKIPVGTEVSSGNTSHLQCFDGYSFQGSGSSVLTVICLEGKWYPHPVCLPRSCEISTIRNGALTARRVGPMHLTRNGWVRDDIYEKIPVGTVISSGNTSYLHCFNGVSFQRSGSSVLPVTCQKGKWYPDPVCLPRKQQNSGTCYLKDLRLKMGVSNESREVTNHDDYLYVVCSHEYTPTGERPLCFEGRWNESVLSPCRERGCEISTFHNGVLTEQRLGTQFWTRNGRVRDHVFEEIPVGTLISSGHTRHLHCFDGYSFQGSGSSVLPITCQKGKWYPDPVCLPDGVPYVEGVVPAAPTLKSTAPKTVAEAEVPSTESSLEFSKTTTLPPTSSSTDEGLCEAPVAPENGMIVIKPSVPRIGSIVSYWCHEGFRLQGSQSAKCLETGQWTSPAPKCLQPCKIPDFISHGKIGVYKTSRYFRRTAKFETISTGARIKDGEFVLRCDKNYEVIGAGTAEKKVECRGGAWSDNLKCVPDGIPYVEGVVTGASISNPSVRRTIPVAEAPSTESSLKFSKTTTLPPTSSSTDGLPCSLESLYQRLPEDVVIVGDQLLNDIVPYGTSLQLTCQDGLRLRGRAEAKCEGDQKWKIPSVRCVPGCGRIPKAADSRLIIEPEKEFYVLGESAKFSCPPGLTLTSELHRVMCLSGTWSAEEFPDCEVV</sequence>
<dbReference type="Proteomes" id="UP000054359">
    <property type="component" value="Unassembled WGS sequence"/>
</dbReference>
<evidence type="ECO:0000256" key="3">
    <source>
        <dbReference type="ARBA" id="ARBA00022729"/>
    </source>
</evidence>
<comment type="subcellular location">
    <subcellularLocation>
        <location evidence="1">Virion</location>
    </subcellularLocation>
</comment>
<dbReference type="SUPFAM" id="SSF57535">
    <property type="entry name" value="Complement control module/SCR domain"/>
    <property type="match status" value="6"/>
</dbReference>
<dbReference type="OrthoDB" id="6425538at2759"/>
<feature type="domain" description="Sushi" evidence="7">
    <location>
        <begin position="7"/>
        <end position="66"/>
    </location>
</feature>
<dbReference type="CDD" id="cd00033">
    <property type="entry name" value="CCP"/>
    <property type="match status" value="3"/>
</dbReference>
<gene>
    <name evidence="8" type="ORF">X975_07879</name>
</gene>
<dbReference type="SMART" id="SM00032">
    <property type="entry name" value="CCP"/>
    <property type="match status" value="8"/>
</dbReference>
<dbReference type="PANTHER" id="PTHR45785:SF2">
    <property type="entry name" value="COMPLEMENT FACTOR H-RELATED"/>
    <property type="match status" value="1"/>
</dbReference>
<keyword evidence="2 5" id="KW-0768">Sushi</keyword>
<evidence type="ECO:0000313" key="9">
    <source>
        <dbReference type="Proteomes" id="UP000054359"/>
    </source>
</evidence>
<evidence type="ECO:0000256" key="5">
    <source>
        <dbReference type="PROSITE-ProRule" id="PRU00302"/>
    </source>
</evidence>
<dbReference type="PROSITE" id="PS50923">
    <property type="entry name" value="SUSHI"/>
    <property type="match status" value="3"/>
</dbReference>
<dbReference type="EMBL" id="KK119394">
    <property type="protein sequence ID" value="KFM75586.1"/>
    <property type="molecule type" value="Genomic_DNA"/>
</dbReference>
<feature type="disulfide bond" evidence="5">
    <location>
        <begin position="9"/>
        <end position="52"/>
    </location>
</feature>
<keyword evidence="3" id="KW-0732">Signal</keyword>
<evidence type="ECO:0000259" key="7">
    <source>
        <dbReference type="PROSITE" id="PS50923"/>
    </source>
</evidence>
<feature type="domain" description="Sushi" evidence="7">
    <location>
        <begin position="746"/>
        <end position="808"/>
    </location>
</feature>
<evidence type="ECO:0000256" key="1">
    <source>
        <dbReference type="ARBA" id="ARBA00004328"/>
    </source>
</evidence>
<evidence type="ECO:0000313" key="8">
    <source>
        <dbReference type="EMBL" id="KFM75586.1"/>
    </source>
</evidence>
<dbReference type="InterPro" id="IPR000436">
    <property type="entry name" value="Sushi_SCR_CCP_dom"/>
</dbReference>
<keyword evidence="4 5" id="KW-1015">Disulfide bond</keyword>
<evidence type="ECO:0000256" key="6">
    <source>
        <dbReference type="SAM" id="MobiDB-lite"/>
    </source>
</evidence>
<protein>
    <recommendedName>
        <fullName evidence="7">Sushi domain-containing protein</fullName>
    </recommendedName>
</protein>
<proteinExistence type="predicted"/>
<dbReference type="STRING" id="407821.A0A087UDZ7"/>
<keyword evidence="9" id="KW-1185">Reference proteome</keyword>
<dbReference type="AlphaFoldDB" id="A0A087UDZ7"/>
<comment type="caution">
    <text evidence="5">Lacks conserved residue(s) required for the propagation of feature annotation.</text>
</comment>